<feature type="region of interest" description="Disordered" evidence="1">
    <location>
        <begin position="103"/>
        <end position="124"/>
    </location>
</feature>
<organism evidence="3 4">
    <name type="scientific">Labrys miyagiensis</name>
    <dbReference type="NCBI Taxonomy" id="346912"/>
    <lineage>
        <taxon>Bacteria</taxon>
        <taxon>Pseudomonadati</taxon>
        <taxon>Pseudomonadota</taxon>
        <taxon>Alphaproteobacteria</taxon>
        <taxon>Hyphomicrobiales</taxon>
        <taxon>Xanthobacteraceae</taxon>
        <taxon>Labrys</taxon>
    </lineage>
</organism>
<evidence type="ECO:0000313" key="4">
    <source>
        <dbReference type="Proteomes" id="UP001156882"/>
    </source>
</evidence>
<gene>
    <name evidence="3" type="ORF">GCM10007874_09740</name>
</gene>
<evidence type="ECO:0000313" key="3">
    <source>
        <dbReference type="EMBL" id="GLS17958.1"/>
    </source>
</evidence>
<evidence type="ECO:0008006" key="5">
    <source>
        <dbReference type="Google" id="ProtNLM"/>
    </source>
</evidence>
<keyword evidence="2" id="KW-0732">Signal</keyword>
<accession>A0ABQ6CC55</accession>
<feature type="signal peptide" evidence="2">
    <location>
        <begin position="1"/>
        <end position="24"/>
    </location>
</feature>
<reference evidence="4" key="1">
    <citation type="journal article" date="2019" name="Int. J. Syst. Evol. Microbiol.">
        <title>The Global Catalogue of Microorganisms (GCM) 10K type strain sequencing project: providing services to taxonomists for standard genome sequencing and annotation.</title>
        <authorList>
            <consortium name="The Broad Institute Genomics Platform"/>
            <consortium name="The Broad Institute Genome Sequencing Center for Infectious Disease"/>
            <person name="Wu L."/>
            <person name="Ma J."/>
        </authorList>
    </citation>
    <scope>NUCLEOTIDE SEQUENCE [LARGE SCALE GENOMIC DNA]</scope>
    <source>
        <strain evidence="4">NBRC 101365</strain>
    </source>
</reference>
<dbReference type="RefSeq" id="WP_284310790.1">
    <property type="nucleotide sequence ID" value="NZ_BSPC01000007.1"/>
</dbReference>
<comment type="caution">
    <text evidence="3">The sequence shown here is derived from an EMBL/GenBank/DDBJ whole genome shotgun (WGS) entry which is preliminary data.</text>
</comment>
<feature type="chain" id="PRO_5045630873" description="DUF2946 domain-containing protein" evidence="2">
    <location>
        <begin position="25"/>
        <end position="124"/>
    </location>
</feature>
<name>A0ABQ6CC55_9HYPH</name>
<sequence length="124" mass="12664">MDRTVLRRAVAALVMLTLCLAGMARGLANTTDGAVPAIVIGGVAISICHTDDGSGRQPGKPVHDCCDLCTLHAPVILPPVQALARRLPAIHILAPAPAMAPAPALPRQHTPRLAQGPPAIGTLA</sequence>
<dbReference type="EMBL" id="BSPC01000007">
    <property type="protein sequence ID" value="GLS17958.1"/>
    <property type="molecule type" value="Genomic_DNA"/>
</dbReference>
<evidence type="ECO:0000256" key="1">
    <source>
        <dbReference type="SAM" id="MobiDB-lite"/>
    </source>
</evidence>
<dbReference type="Proteomes" id="UP001156882">
    <property type="component" value="Unassembled WGS sequence"/>
</dbReference>
<protein>
    <recommendedName>
        <fullName evidence="5">DUF2946 domain-containing protein</fullName>
    </recommendedName>
</protein>
<proteinExistence type="predicted"/>
<keyword evidence="4" id="KW-1185">Reference proteome</keyword>
<evidence type="ECO:0000256" key="2">
    <source>
        <dbReference type="SAM" id="SignalP"/>
    </source>
</evidence>